<proteinExistence type="predicted"/>
<reference evidence="2" key="1">
    <citation type="submission" date="2016-10" db="EMBL/GenBank/DDBJ databases">
        <authorList>
            <person name="Varghese N."/>
            <person name="Submissions S."/>
        </authorList>
    </citation>
    <scope>NUCLEOTIDE SEQUENCE [LARGE SCALE GENOMIC DNA]</scope>
    <source>
        <strain evidence="2">DSM 44945</strain>
    </source>
</reference>
<organism evidence="1 2">
    <name type="scientific">Planifilum fulgidum</name>
    <dbReference type="NCBI Taxonomy" id="201973"/>
    <lineage>
        <taxon>Bacteria</taxon>
        <taxon>Bacillati</taxon>
        <taxon>Bacillota</taxon>
        <taxon>Bacilli</taxon>
        <taxon>Bacillales</taxon>
        <taxon>Thermoactinomycetaceae</taxon>
        <taxon>Planifilum</taxon>
    </lineage>
</organism>
<gene>
    <name evidence="1" type="ORF">SAMN04488025_11077</name>
</gene>
<accession>A0A1I2N5E4</accession>
<evidence type="ECO:0000313" key="2">
    <source>
        <dbReference type="Proteomes" id="UP000198661"/>
    </source>
</evidence>
<name>A0A1I2N5E4_9BACL</name>
<dbReference type="EMBL" id="FOOK01000010">
    <property type="protein sequence ID" value="SFF96947.1"/>
    <property type="molecule type" value="Genomic_DNA"/>
</dbReference>
<dbReference type="Proteomes" id="UP000198661">
    <property type="component" value="Unassembled WGS sequence"/>
</dbReference>
<evidence type="ECO:0000313" key="1">
    <source>
        <dbReference type="EMBL" id="SFF96947.1"/>
    </source>
</evidence>
<dbReference type="AlphaFoldDB" id="A0A1I2N5E4"/>
<sequence>MKGVLLPVMLNRLRAHLLERIDRLSEGWQRFVGNHPRLIHTLKKTYIERKVMPFIEKII</sequence>
<protein>
    <submittedName>
        <fullName evidence="1">Uncharacterized protein</fullName>
    </submittedName>
</protein>
<keyword evidence="2" id="KW-1185">Reference proteome</keyword>